<proteinExistence type="predicted"/>
<gene>
    <name evidence="7" type="ORF">PBRASI_LOCUS6418</name>
</gene>
<dbReference type="CDD" id="cd00180">
    <property type="entry name" value="PKc"/>
    <property type="match status" value="1"/>
</dbReference>
<organism evidence="7 8">
    <name type="scientific">Paraglomus brasilianum</name>
    <dbReference type="NCBI Taxonomy" id="144538"/>
    <lineage>
        <taxon>Eukaryota</taxon>
        <taxon>Fungi</taxon>
        <taxon>Fungi incertae sedis</taxon>
        <taxon>Mucoromycota</taxon>
        <taxon>Glomeromycotina</taxon>
        <taxon>Glomeromycetes</taxon>
        <taxon>Paraglomerales</taxon>
        <taxon>Paraglomeraceae</taxon>
        <taxon>Paraglomus</taxon>
    </lineage>
</organism>
<evidence type="ECO:0000259" key="6">
    <source>
        <dbReference type="PROSITE" id="PS50011"/>
    </source>
</evidence>
<dbReference type="GO" id="GO:0005524">
    <property type="term" value="F:ATP binding"/>
    <property type="evidence" value="ECO:0007669"/>
    <property type="project" value="UniProtKB-KW"/>
</dbReference>
<keyword evidence="4" id="KW-0418">Kinase</keyword>
<dbReference type="InterPro" id="IPR000719">
    <property type="entry name" value="Prot_kinase_dom"/>
</dbReference>
<evidence type="ECO:0000313" key="8">
    <source>
        <dbReference type="Proteomes" id="UP000789739"/>
    </source>
</evidence>
<dbReference type="PANTHER" id="PTHR24345">
    <property type="entry name" value="SERINE/THREONINE-PROTEIN KINASE PLK"/>
    <property type="match status" value="1"/>
</dbReference>
<evidence type="ECO:0000256" key="5">
    <source>
        <dbReference type="ARBA" id="ARBA00022840"/>
    </source>
</evidence>
<evidence type="ECO:0000256" key="3">
    <source>
        <dbReference type="ARBA" id="ARBA00022741"/>
    </source>
</evidence>
<keyword evidence="5" id="KW-0067">ATP-binding</keyword>
<comment type="caution">
    <text evidence="7">The sequence shown here is derived from an EMBL/GenBank/DDBJ whole genome shotgun (WGS) entry which is preliminary data.</text>
</comment>
<dbReference type="AlphaFoldDB" id="A0A9N9G4M7"/>
<sequence length="260" mass="30313">MEHTICSKSRSSLLGNVHSGESCPVAIERILKKSEVKTVVCDKIEIPREVVILRKISPHPNIVALLYWAKIRPEECMVVFEYHESNLKDYLNVITRSRETNGLTEDESKRIMCQLLLACKHLEDYCIYHRNLKLENIVIGTDGNIKLIDFSLAVEAEESDQYIEKTGSIIPPEMYGHVTYKQSTAQVWILGSIFYQLFERIEPFQRERVICKALGPVMFSKYNRPSEECVELMEWMLNVDPNRRPQCIDEVLDHEWIRHD</sequence>
<feature type="domain" description="Protein kinase" evidence="6">
    <location>
        <begin position="1"/>
        <end position="257"/>
    </location>
</feature>
<evidence type="ECO:0000256" key="2">
    <source>
        <dbReference type="ARBA" id="ARBA00022679"/>
    </source>
</evidence>
<keyword evidence="8" id="KW-1185">Reference proteome</keyword>
<keyword evidence="2" id="KW-0808">Transferase</keyword>
<name>A0A9N9G4M7_9GLOM</name>
<evidence type="ECO:0000313" key="7">
    <source>
        <dbReference type="EMBL" id="CAG8577090.1"/>
    </source>
</evidence>
<dbReference type="InterPro" id="IPR011009">
    <property type="entry name" value="Kinase-like_dom_sf"/>
</dbReference>
<dbReference type="PANTHER" id="PTHR24345:SF91">
    <property type="entry name" value="SERINE_THREONINE-PROTEIN KINASE PLK4"/>
    <property type="match status" value="1"/>
</dbReference>
<protein>
    <submittedName>
        <fullName evidence="7">3610_t:CDS:1</fullName>
    </submittedName>
</protein>
<dbReference type="Proteomes" id="UP000789739">
    <property type="component" value="Unassembled WGS sequence"/>
</dbReference>
<evidence type="ECO:0000256" key="4">
    <source>
        <dbReference type="ARBA" id="ARBA00022777"/>
    </source>
</evidence>
<dbReference type="EMBL" id="CAJVPI010000849">
    <property type="protein sequence ID" value="CAG8577090.1"/>
    <property type="molecule type" value="Genomic_DNA"/>
</dbReference>
<accession>A0A9N9G4M7</accession>
<dbReference type="GO" id="GO:0005634">
    <property type="term" value="C:nucleus"/>
    <property type="evidence" value="ECO:0007669"/>
    <property type="project" value="TreeGrafter"/>
</dbReference>
<dbReference type="GO" id="GO:0004674">
    <property type="term" value="F:protein serine/threonine kinase activity"/>
    <property type="evidence" value="ECO:0007669"/>
    <property type="project" value="UniProtKB-KW"/>
</dbReference>
<evidence type="ECO:0000256" key="1">
    <source>
        <dbReference type="ARBA" id="ARBA00022527"/>
    </source>
</evidence>
<keyword evidence="1" id="KW-0723">Serine/threonine-protein kinase</keyword>
<keyword evidence="3" id="KW-0547">Nucleotide-binding</keyword>
<dbReference type="SUPFAM" id="SSF56112">
    <property type="entry name" value="Protein kinase-like (PK-like)"/>
    <property type="match status" value="1"/>
</dbReference>
<reference evidence="7" key="1">
    <citation type="submission" date="2021-06" db="EMBL/GenBank/DDBJ databases">
        <authorList>
            <person name="Kallberg Y."/>
            <person name="Tangrot J."/>
            <person name="Rosling A."/>
        </authorList>
    </citation>
    <scope>NUCLEOTIDE SEQUENCE</scope>
    <source>
        <strain evidence="7">BR232B</strain>
    </source>
</reference>
<dbReference type="Pfam" id="PF00069">
    <property type="entry name" value="Pkinase"/>
    <property type="match status" value="1"/>
</dbReference>
<dbReference type="PROSITE" id="PS50011">
    <property type="entry name" value="PROTEIN_KINASE_DOM"/>
    <property type="match status" value="1"/>
</dbReference>
<dbReference type="OrthoDB" id="10252171at2759"/>
<dbReference type="Gene3D" id="1.10.510.10">
    <property type="entry name" value="Transferase(Phosphotransferase) domain 1"/>
    <property type="match status" value="1"/>
</dbReference>